<keyword evidence="3 6" id="KW-0812">Transmembrane</keyword>
<dbReference type="AlphaFoldDB" id="A0A0D8XV58"/>
<feature type="transmembrane region" description="Helical" evidence="6">
    <location>
        <begin position="120"/>
        <end position="142"/>
    </location>
</feature>
<dbReference type="GO" id="GO:0007606">
    <property type="term" value="P:sensory perception of chemical stimulus"/>
    <property type="evidence" value="ECO:0007669"/>
    <property type="project" value="InterPro"/>
</dbReference>
<keyword evidence="5 6" id="KW-0472">Membrane</keyword>
<feature type="transmembrane region" description="Helical" evidence="6">
    <location>
        <begin position="20"/>
        <end position="45"/>
    </location>
</feature>
<protein>
    <submittedName>
        <fullName evidence="7">Integral membrane protein Srb</fullName>
    </submittedName>
</protein>
<dbReference type="Proteomes" id="UP000053766">
    <property type="component" value="Unassembled WGS sequence"/>
</dbReference>
<feature type="transmembrane region" description="Helical" evidence="6">
    <location>
        <begin position="167"/>
        <end position="185"/>
    </location>
</feature>
<feature type="transmembrane region" description="Helical" evidence="6">
    <location>
        <begin position="225"/>
        <end position="246"/>
    </location>
</feature>
<reference evidence="7 8" key="1">
    <citation type="submission" date="2013-11" db="EMBL/GenBank/DDBJ databases">
        <title>Draft genome of the bovine lungworm Dictyocaulus viviparus.</title>
        <authorList>
            <person name="Mitreva M."/>
        </authorList>
    </citation>
    <scope>NUCLEOTIDE SEQUENCE [LARGE SCALE GENOMIC DNA]</scope>
    <source>
        <strain evidence="7 8">HannoverDv2000</strain>
    </source>
</reference>
<keyword evidence="4 6" id="KW-1133">Transmembrane helix</keyword>
<dbReference type="GO" id="GO:0004888">
    <property type="term" value="F:transmembrane signaling receptor activity"/>
    <property type="evidence" value="ECO:0007669"/>
    <property type="project" value="InterPro"/>
</dbReference>
<evidence type="ECO:0000256" key="6">
    <source>
        <dbReference type="SAM" id="Phobius"/>
    </source>
</evidence>
<keyword evidence="8" id="KW-1185">Reference proteome</keyword>
<dbReference type="STRING" id="29172.A0A0D8XV58"/>
<dbReference type="InterPro" id="IPR019408">
    <property type="entry name" value="7TM_GPCR_serpentine_rcpt_Srab"/>
</dbReference>
<dbReference type="InterPro" id="IPR002184">
    <property type="entry name" value="7TM_GPCR_serpentine_rcpt_Srb"/>
</dbReference>
<gene>
    <name evidence="7" type="ORF">DICVIV_05358</name>
</gene>
<evidence type="ECO:0000313" key="7">
    <source>
        <dbReference type="EMBL" id="KJH48508.1"/>
    </source>
</evidence>
<dbReference type="GO" id="GO:0016020">
    <property type="term" value="C:membrane"/>
    <property type="evidence" value="ECO:0007669"/>
    <property type="project" value="UniProtKB-SubCell"/>
</dbReference>
<reference evidence="8" key="2">
    <citation type="journal article" date="2016" name="Sci. Rep.">
        <title>Dictyocaulus viviparus genome, variome and transcriptome elucidate lungworm biology and support future intervention.</title>
        <authorList>
            <person name="McNulty S.N."/>
            <person name="Strube C."/>
            <person name="Rosa B.A."/>
            <person name="Martin J.C."/>
            <person name="Tyagi R."/>
            <person name="Choi Y.J."/>
            <person name="Wang Q."/>
            <person name="Hallsworth Pepin K."/>
            <person name="Zhang X."/>
            <person name="Ozersky P."/>
            <person name="Wilson R.K."/>
            <person name="Sternberg P.W."/>
            <person name="Gasser R.B."/>
            <person name="Mitreva M."/>
        </authorList>
    </citation>
    <scope>NUCLEOTIDE SEQUENCE [LARGE SCALE GENOMIC DNA]</scope>
    <source>
        <strain evidence="8">HannoverDv2000</strain>
    </source>
</reference>
<sequence>MLFDLSSTLSSRGLTLVQYPLFRISQVFYIILSLASLPLLLYVKVKYIFGSTFHQNIKIYAIISSLIHSPCEFFPSNHLYTLLHLFIFGSNFGLLVSLVAMVIERSVATVRAKKYENSNLWFGIFLIIFTMIGIGAILFYLYEFDDFNADVWSIVVLPPGAIPEGKQIVFVYVIVSAVCISTLFFSSRFNSRRTSISNATLTSRFQTRENVITTQFVAHIASLHVFLFAMYTFGSTLAGILIARIFNNDEIIHTSIRHSLYV</sequence>
<comment type="subcellular location">
    <subcellularLocation>
        <location evidence="1">Membrane</location>
        <topology evidence="1">Multi-pass membrane protein</topology>
    </subcellularLocation>
</comment>
<dbReference type="EMBL" id="KN716265">
    <property type="protein sequence ID" value="KJH48508.1"/>
    <property type="molecule type" value="Genomic_DNA"/>
</dbReference>
<evidence type="ECO:0000256" key="3">
    <source>
        <dbReference type="ARBA" id="ARBA00022692"/>
    </source>
</evidence>
<organism evidence="7 8">
    <name type="scientific">Dictyocaulus viviparus</name>
    <name type="common">Bovine lungworm</name>
    <dbReference type="NCBI Taxonomy" id="29172"/>
    <lineage>
        <taxon>Eukaryota</taxon>
        <taxon>Metazoa</taxon>
        <taxon>Ecdysozoa</taxon>
        <taxon>Nematoda</taxon>
        <taxon>Chromadorea</taxon>
        <taxon>Rhabditida</taxon>
        <taxon>Rhabditina</taxon>
        <taxon>Rhabditomorpha</taxon>
        <taxon>Strongyloidea</taxon>
        <taxon>Metastrongylidae</taxon>
        <taxon>Dictyocaulus</taxon>
    </lineage>
</organism>
<dbReference type="PANTHER" id="PTHR31216">
    <property type="entry name" value="SERPENTINE RECEPTOR CLASS BETA-1-RELATED-RELATED"/>
    <property type="match status" value="1"/>
</dbReference>
<evidence type="ECO:0000256" key="5">
    <source>
        <dbReference type="ARBA" id="ARBA00023136"/>
    </source>
</evidence>
<comment type="similarity">
    <text evidence="2">Belongs to the nematode receptor-like protein srb family.</text>
</comment>
<evidence type="ECO:0000256" key="1">
    <source>
        <dbReference type="ARBA" id="ARBA00004141"/>
    </source>
</evidence>
<evidence type="ECO:0000256" key="4">
    <source>
        <dbReference type="ARBA" id="ARBA00022989"/>
    </source>
</evidence>
<feature type="transmembrane region" description="Helical" evidence="6">
    <location>
        <begin position="81"/>
        <end position="100"/>
    </location>
</feature>
<dbReference type="PANTHER" id="PTHR31216:SF11">
    <property type="entry name" value="SERPENTINE RECEPTOR CLASS BETA-16-RELATED"/>
    <property type="match status" value="1"/>
</dbReference>
<evidence type="ECO:0000256" key="2">
    <source>
        <dbReference type="ARBA" id="ARBA00006860"/>
    </source>
</evidence>
<name>A0A0D8XV58_DICVI</name>
<accession>A0A0D8XV58</accession>
<evidence type="ECO:0000313" key="8">
    <source>
        <dbReference type="Proteomes" id="UP000053766"/>
    </source>
</evidence>
<dbReference type="Pfam" id="PF10292">
    <property type="entry name" value="7TM_GPCR_Srab"/>
    <property type="match status" value="1"/>
</dbReference>
<proteinExistence type="inferred from homology"/>